<proteinExistence type="predicted"/>
<keyword evidence="1" id="KW-0614">Plasmid</keyword>
<gene>
    <name evidence="1" type="ORF">CEQ21_07160</name>
</gene>
<comment type="caution">
    <text evidence="1">The sequence shown here is derived from an EMBL/GenBank/DDBJ whole genome shotgun (WGS) entry which is preliminary data.</text>
</comment>
<organism evidence="1">
    <name type="scientific">Niallia circulans</name>
    <name type="common">Bacillus circulans</name>
    <dbReference type="NCBI Taxonomy" id="1397"/>
    <lineage>
        <taxon>Bacteria</taxon>
        <taxon>Bacillati</taxon>
        <taxon>Bacillota</taxon>
        <taxon>Bacilli</taxon>
        <taxon>Bacillales</taxon>
        <taxon>Bacillaceae</taxon>
        <taxon>Niallia</taxon>
    </lineage>
</organism>
<protein>
    <submittedName>
        <fullName evidence="1">Uncharacterized protein</fullName>
    </submittedName>
</protein>
<sequence>MKNYHFNLSLSLLKAIKTITSSHIGRTAFRNYLLYEYALNKEMDLELDQSKYSSYTIRLRDVEINKINLIISKANQNSWNIDRSQVLNDIISKFSEKIKENPLSKPEIHKQRFSIPAGTKERLGNFLLDGTLVNELSSFILDEYKPTNDFNSMRSQEQEEIFVVTDKEVFDKLDDYATSFGFQKGGRAKMFRNALLNFEEKLMEDSPKKLILSQELERIILEFKKIEDIDNIREVVNSYLI</sequence>
<dbReference type="AlphaFoldDB" id="A0A553SQR1"/>
<dbReference type="RefSeq" id="WP_185762730.1">
    <property type="nucleotide sequence ID" value="NZ_CM017505.1"/>
</dbReference>
<geneLocation type="plasmid" evidence="1">
    <name>unnamed1</name>
</geneLocation>
<accession>A0A553SQR1</accession>
<dbReference type="Proteomes" id="UP000319837">
    <property type="component" value="Plasmid unnamed1"/>
</dbReference>
<reference evidence="1" key="1">
    <citation type="submission" date="2018-10" db="EMBL/GenBank/DDBJ databases">
        <title>FDA dAtabase for Regulatory Grade micrObial Sequences (FDA-ARGOS): Supporting development and validation of Infectious Disease Dx tests.</title>
        <authorList>
            <person name="Minogue T."/>
            <person name="Wolcott M."/>
            <person name="Wasieloski L."/>
            <person name="Aguilar W."/>
            <person name="Moore D."/>
            <person name="Tallon L.J."/>
            <person name="Sadzewicz L."/>
            <person name="Sengamalay N."/>
            <person name="Ott S."/>
            <person name="Godinez A."/>
            <person name="Nagaraj S."/>
            <person name="Vavikolanu K."/>
            <person name="Vyas G."/>
            <person name="Nadendla S."/>
            <person name="Aluvathingal J."/>
            <person name="Sichtig H."/>
        </authorList>
    </citation>
    <scope>NUCLEOTIDE SEQUENCE</scope>
    <source>
        <strain evidence="1">FDAARGOS_343</strain>
        <plasmid evidence="1">unnamed1</plasmid>
    </source>
</reference>
<dbReference type="EMBL" id="RIBP01000002">
    <property type="protein sequence ID" value="TRZ39332.1"/>
    <property type="molecule type" value="Genomic_DNA"/>
</dbReference>
<evidence type="ECO:0000313" key="1">
    <source>
        <dbReference type="EMBL" id="TRZ39332.1"/>
    </source>
</evidence>
<name>A0A553SQR1_NIACI</name>